<name>A0A6P1BS65_9BRAD</name>
<evidence type="ECO:0008006" key="3">
    <source>
        <dbReference type="Google" id="ProtNLM"/>
    </source>
</evidence>
<accession>A0A6P1BS65</accession>
<evidence type="ECO:0000313" key="2">
    <source>
        <dbReference type="Proteomes" id="UP000468531"/>
    </source>
</evidence>
<protein>
    <recommendedName>
        <fullName evidence="3">DUF1488 domain-containing protein</fullName>
    </recommendedName>
</protein>
<comment type="caution">
    <text evidence="1">The sequence shown here is derived from an EMBL/GenBank/DDBJ whole genome shotgun (WGS) entry which is preliminary data.</text>
</comment>
<sequence length="107" mass="11766">MIASRVYIVETAESQRFAFEARNRDDAEGMTRAAWFTRALEGFCSKRLGAESIDTHLRAATDQEAAAFRERAAEFSDEATGVLVAYLGSDALDCAAPLRSRSIAEEK</sequence>
<dbReference type="AlphaFoldDB" id="A0A6P1BS65"/>
<dbReference type="RefSeq" id="WP_163160071.1">
    <property type="nucleotide sequence ID" value="NZ_VKHP01000182.1"/>
</dbReference>
<evidence type="ECO:0000313" key="1">
    <source>
        <dbReference type="EMBL" id="NEV00511.1"/>
    </source>
</evidence>
<dbReference type="Proteomes" id="UP000468531">
    <property type="component" value="Unassembled WGS sequence"/>
</dbReference>
<organism evidence="1 2">
    <name type="scientific">Bradyrhizobium uaiense</name>
    <dbReference type="NCBI Taxonomy" id="2594946"/>
    <lineage>
        <taxon>Bacteria</taxon>
        <taxon>Pseudomonadati</taxon>
        <taxon>Pseudomonadota</taxon>
        <taxon>Alphaproteobacteria</taxon>
        <taxon>Hyphomicrobiales</taxon>
        <taxon>Nitrobacteraceae</taxon>
        <taxon>Bradyrhizobium</taxon>
    </lineage>
</organism>
<keyword evidence="2" id="KW-1185">Reference proteome</keyword>
<dbReference type="EMBL" id="VKHP01000182">
    <property type="protein sequence ID" value="NEV00511.1"/>
    <property type="molecule type" value="Genomic_DNA"/>
</dbReference>
<reference evidence="1 2" key="1">
    <citation type="journal article" date="2020" name="Arch. Microbiol.">
        <title>Bradyrhizobium uaiense sp. nov., a new highly efficient cowpea symbiont.</title>
        <authorList>
            <person name="Cabral Michel D."/>
            <person name="Azarias Guimaraes A."/>
            <person name="Martins da Costa E."/>
            <person name="Soares de Carvalho T."/>
            <person name="Balsanelli E."/>
            <person name="Willems A."/>
            <person name="Maltempi de Souza E."/>
            <person name="de Souza Moreira F.M."/>
        </authorList>
    </citation>
    <scope>NUCLEOTIDE SEQUENCE [LARGE SCALE GENOMIC DNA]</scope>
    <source>
        <strain evidence="1 2">UFLA 03-164</strain>
    </source>
</reference>
<gene>
    <name evidence="1" type="ORF">FNJ47_33050</name>
</gene>
<proteinExistence type="predicted"/>